<evidence type="ECO:0000313" key="2">
    <source>
        <dbReference type="Proteomes" id="UP000659344"/>
    </source>
</evidence>
<sequence>MRKKIWLSLLLAISLVITFYVGYIIGDKSNGLLTPNAANKAIQSRWVNEKEPPLPQILIEGVNINVYRSSYSWCTPSSGKNSDTSCVAVDASIPEITPTIVPAGSMIETLAPNGIKQFTLSNRTEGFDGDPYIVPTNKGIYLYHIHCEWFLDQGQSDYYFSIEVA</sequence>
<keyword evidence="2" id="KW-1185">Reference proteome</keyword>
<name>A0ABQ1YAT5_9BACL</name>
<proteinExistence type="predicted"/>
<evidence type="ECO:0000313" key="1">
    <source>
        <dbReference type="EMBL" id="GGH19180.1"/>
    </source>
</evidence>
<dbReference type="Proteomes" id="UP000659344">
    <property type="component" value="Unassembled WGS sequence"/>
</dbReference>
<comment type="caution">
    <text evidence="1">The sequence shown here is derived from an EMBL/GenBank/DDBJ whole genome shotgun (WGS) entry which is preliminary data.</text>
</comment>
<dbReference type="EMBL" id="BMFT01000001">
    <property type="protein sequence ID" value="GGH19180.1"/>
    <property type="molecule type" value="Genomic_DNA"/>
</dbReference>
<gene>
    <name evidence="1" type="ORF">GCM10008013_15680</name>
</gene>
<accession>A0ABQ1YAT5</accession>
<dbReference type="RefSeq" id="WP_188537429.1">
    <property type="nucleotide sequence ID" value="NZ_BMFT01000001.1"/>
</dbReference>
<reference evidence="2" key="1">
    <citation type="journal article" date="2019" name="Int. J. Syst. Evol. Microbiol.">
        <title>The Global Catalogue of Microorganisms (GCM) 10K type strain sequencing project: providing services to taxonomists for standard genome sequencing and annotation.</title>
        <authorList>
            <consortium name="The Broad Institute Genomics Platform"/>
            <consortium name="The Broad Institute Genome Sequencing Center for Infectious Disease"/>
            <person name="Wu L."/>
            <person name="Ma J."/>
        </authorList>
    </citation>
    <scope>NUCLEOTIDE SEQUENCE [LARGE SCALE GENOMIC DNA]</scope>
    <source>
        <strain evidence="2">CGMCC 1.12769</strain>
    </source>
</reference>
<protein>
    <submittedName>
        <fullName evidence="1">Uncharacterized protein</fullName>
    </submittedName>
</protein>
<organism evidence="1 2">
    <name type="scientific">Paenibacillus segetis</name>
    <dbReference type="NCBI Taxonomy" id="1325360"/>
    <lineage>
        <taxon>Bacteria</taxon>
        <taxon>Bacillati</taxon>
        <taxon>Bacillota</taxon>
        <taxon>Bacilli</taxon>
        <taxon>Bacillales</taxon>
        <taxon>Paenibacillaceae</taxon>
        <taxon>Paenibacillus</taxon>
    </lineage>
</organism>